<evidence type="ECO:0000256" key="7">
    <source>
        <dbReference type="ARBA" id="ARBA00022989"/>
    </source>
</evidence>
<dbReference type="Pfam" id="PF23473">
    <property type="entry name" value="LysM3_LYK4_5"/>
    <property type="match status" value="1"/>
</dbReference>
<evidence type="ECO:0000256" key="4">
    <source>
        <dbReference type="ARBA" id="ARBA00022729"/>
    </source>
</evidence>
<dbReference type="Gene3D" id="1.10.510.10">
    <property type="entry name" value="Transferase(Phosphotransferase) domain 1"/>
    <property type="match status" value="1"/>
</dbReference>
<dbReference type="Pfam" id="PF23446">
    <property type="entry name" value="LysM1_NFP_LYK"/>
    <property type="match status" value="1"/>
</dbReference>
<proteinExistence type="predicted"/>
<dbReference type="InterPro" id="IPR011009">
    <property type="entry name" value="Kinase-like_dom_sf"/>
</dbReference>
<dbReference type="Pfam" id="PF23472">
    <property type="entry name" value="LysM2_CERK1_LYK3_4_5"/>
    <property type="match status" value="1"/>
</dbReference>
<evidence type="ECO:0000256" key="3">
    <source>
        <dbReference type="ARBA" id="ARBA00022692"/>
    </source>
</evidence>
<dbReference type="PROSITE" id="PS51782">
    <property type="entry name" value="LYSM"/>
    <property type="match status" value="2"/>
</dbReference>
<dbReference type="InterPro" id="IPR018392">
    <property type="entry name" value="LysM"/>
</dbReference>
<evidence type="ECO:0000259" key="14">
    <source>
        <dbReference type="PROSITE" id="PS51782"/>
    </source>
</evidence>
<dbReference type="Proteomes" id="UP001630127">
    <property type="component" value="Unassembled WGS sequence"/>
</dbReference>
<dbReference type="InterPro" id="IPR052611">
    <property type="entry name" value="Plant_RLK_LysM"/>
</dbReference>
<accession>A0ABD3A212</accession>
<keyword evidence="16" id="KW-1185">Reference proteome</keyword>
<feature type="transmembrane region" description="Helical" evidence="11">
    <location>
        <begin position="269"/>
        <end position="294"/>
    </location>
</feature>
<keyword evidence="4 12" id="KW-0732">Signal</keyword>
<dbReference type="InterPro" id="IPR000719">
    <property type="entry name" value="Prot_kinase_dom"/>
</dbReference>
<evidence type="ECO:0000259" key="13">
    <source>
        <dbReference type="PROSITE" id="PS50011"/>
    </source>
</evidence>
<evidence type="ECO:0000256" key="2">
    <source>
        <dbReference type="ARBA" id="ARBA00022475"/>
    </source>
</evidence>
<dbReference type="Gene3D" id="3.10.350.10">
    <property type="entry name" value="LysM domain"/>
    <property type="match status" value="1"/>
</dbReference>
<keyword evidence="9" id="KW-1015">Disulfide bond</keyword>
<evidence type="ECO:0000313" key="16">
    <source>
        <dbReference type="Proteomes" id="UP001630127"/>
    </source>
</evidence>
<dbReference type="GO" id="GO:0051707">
    <property type="term" value="P:response to other organism"/>
    <property type="evidence" value="ECO:0007669"/>
    <property type="project" value="UniProtKB-ARBA"/>
</dbReference>
<evidence type="ECO:0000256" key="1">
    <source>
        <dbReference type="ARBA" id="ARBA00004162"/>
    </source>
</evidence>
<evidence type="ECO:0008006" key="17">
    <source>
        <dbReference type="Google" id="ProtNLM"/>
    </source>
</evidence>
<evidence type="ECO:0000256" key="12">
    <source>
        <dbReference type="SAM" id="SignalP"/>
    </source>
</evidence>
<keyword evidence="2" id="KW-1003">Cell membrane</keyword>
<feature type="domain" description="LysM" evidence="14">
    <location>
        <begin position="124"/>
        <end position="171"/>
    </location>
</feature>
<gene>
    <name evidence="15" type="ORF">ACH5RR_014136</name>
</gene>
<dbReference type="PANTHER" id="PTHR45927">
    <property type="entry name" value="LYSM-DOMAIN RECEPTOR-LIKE KINASE-RELATED"/>
    <property type="match status" value="1"/>
</dbReference>
<dbReference type="EMBL" id="JBJUIK010000006">
    <property type="protein sequence ID" value="KAL3525764.1"/>
    <property type="molecule type" value="Genomic_DNA"/>
</dbReference>
<name>A0ABD3A212_9GENT</name>
<dbReference type="Pfam" id="PF00069">
    <property type="entry name" value="Pkinase"/>
    <property type="match status" value="1"/>
</dbReference>
<organism evidence="15 16">
    <name type="scientific">Cinchona calisaya</name>
    <dbReference type="NCBI Taxonomy" id="153742"/>
    <lineage>
        <taxon>Eukaryota</taxon>
        <taxon>Viridiplantae</taxon>
        <taxon>Streptophyta</taxon>
        <taxon>Embryophyta</taxon>
        <taxon>Tracheophyta</taxon>
        <taxon>Spermatophyta</taxon>
        <taxon>Magnoliopsida</taxon>
        <taxon>eudicotyledons</taxon>
        <taxon>Gunneridae</taxon>
        <taxon>Pentapetalae</taxon>
        <taxon>asterids</taxon>
        <taxon>lamiids</taxon>
        <taxon>Gentianales</taxon>
        <taxon>Rubiaceae</taxon>
        <taxon>Cinchonoideae</taxon>
        <taxon>Cinchoneae</taxon>
        <taxon>Cinchona</taxon>
    </lineage>
</organism>
<keyword evidence="7 11" id="KW-1133">Transmembrane helix</keyword>
<evidence type="ECO:0000256" key="8">
    <source>
        <dbReference type="ARBA" id="ARBA00023136"/>
    </source>
</evidence>
<evidence type="ECO:0000256" key="6">
    <source>
        <dbReference type="ARBA" id="ARBA00022840"/>
    </source>
</evidence>
<sequence length="650" mass="71181">MMNQLHLSLVLLFLISNSCLMIQSQQPYIGQATNQCDNTNNSTSVLGYSCNGVNPSCQAYLTFRSQPPFNSVSSISTLLAADPSQVSQLNNVSNNQADATFETNKLVLVPINCSCSGPFYQSNTSYVLQNDDTYYTTANITFQGLSSCQALQAENGNLSTRNLVPGTRINVPLRCACPTRNQTDDGVKYLLSYLVTFGDSVYDISTMFNVDTGKTLQANGLSEEDFTIYPFTTLLVPLQNPPSISQIIQPPPPPPSSNAPSPKGSSNKAWIYALVGTLGGIALISVSGLLVYWFCFRGRKRTEKDPVVVSESFDSIEKAPEKNGMKSAEDEMSSSFWDSLSSFAQSLNLYSYEELRLATDNFGPSCLIGGSVYRGMIKGDYAAMKKMSGDVSEEINLLNKLNHLNLIRLSGVCFNDGYWYMVYEYAANGALSDWIYGKNLGKEKEMLILDWKQRVQIGLDVATGLNYLHSYTSPPHVHKDLNCSNVLLDGDFRAKISNFGLARSAEGPGEGGGQFALTRHIIGTKGYMAPEYLENGLISTKLDVYSFGVLLLEILTGKEVAVLYESVKIQSLAEILIPVLNEKDGIENLSQIMDSSLGGNYPSELAILLIKLIDSCLKKDPSARPSMHEIVQTFTTTVTATTSWESKLSV</sequence>
<dbReference type="InterPro" id="IPR056563">
    <property type="entry name" value="LysM3_LYK4_5"/>
</dbReference>
<dbReference type="InterPro" id="IPR036779">
    <property type="entry name" value="LysM_dom_sf"/>
</dbReference>
<dbReference type="FunFam" id="1.10.510.10:FF:000468">
    <property type="entry name" value="PTI1-like tyrosine-protein kinase 3"/>
    <property type="match status" value="1"/>
</dbReference>
<dbReference type="PANTHER" id="PTHR45927:SF11">
    <property type="entry name" value="LYSM DOMAIN RECEPTOR-LIKE KINASE 4"/>
    <property type="match status" value="1"/>
</dbReference>
<dbReference type="GO" id="GO:0005886">
    <property type="term" value="C:plasma membrane"/>
    <property type="evidence" value="ECO:0007669"/>
    <property type="project" value="UniProtKB-SubCell"/>
</dbReference>
<evidence type="ECO:0000256" key="10">
    <source>
        <dbReference type="SAM" id="MobiDB-lite"/>
    </source>
</evidence>
<protein>
    <recommendedName>
        <fullName evidence="17">LysM domain receptor-like kinase 4</fullName>
    </recommendedName>
</protein>
<keyword evidence="3 11" id="KW-0812">Transmembrane</keyword>
<keyword evidence="8 11" id="KW-0472">Membrane</keyword>
<evidence type="ECO:0000256" key="5">
    <source>
        <dbReference type="ARBA" id="ARBA00022741"/>
    </source>
</evidence>
<feature type="domain" description="LysM" evidence="14">
    <location>
        <begin position="191"/>
        <end position="236"/>
    </location>
</feature>
<feature type="signal peptide" evidence="12">
    <location>
        <begin position="1"/>
        <end position="21"/>
    </location>
</feature>
<evidence type="ECO:0000256" key="9">
    <source>
        <dbReference type="ARBA" id="ARBA00023157"/>
    </source>
</evidence>
<dbReference type="InterPro" id="IPR056562">
    <property type="entry name" value="LysM2_CERK1_LYK3_4_5"/>
</dbReference>
<keyword evidence="5" id="KW-0547">Nucleotide-binding</keyword>
<dbReference type="Gene3D" id="3.30.200.20">
    <property type="entry name" value="Phosphorylase Kinase, domain 1"/>
    <property type="match status" value="1"/>
</dbReference>
<dbReference type="GO" id="GO:0005524">
    <property type="term" value="F:ATP binding"/>
    <property type="evidence" value="ECO:0007669"/>
    <property type="project" value="UniProtKB-KW"/>
</dbReference>
<reference evidence="15 16" key="1">
    <citation type="submission" date="2024-11" db="EMBL/GenBank/DDBJ databases">
        <title>A near-complete genome assembly of Cinchona calisaya.</title>
        <authorList>
            <person name="Lian D.C."/>
            <person name="Zhao X.W."/>
            <person name="Wei L."/>
        </authorList>
    </citation>
    <scope>NUCLEOTIDE SEQUENCE [LARGE SCALE GENOMIC DNA]</scope>
    <source>
        <tissue evidence="15">Nenye</tissue>
    </source>
</reference>
<feature type="domain" description="Protein kinase" evidence="13">
    <location>
        <begin position="302"/>
        <end position="638"/>
    </location>
</feature>
<evidence type="ECO:0000256" key="11">
    <source>
        <dbReference type="SAM" id="Phobius"/>
    </source>
</evidence>
<keyword evidence="6" id="KW-0067">ATP-binding</keyword>
<dbReference type="InterPro" id="IPR056561">
    <property type="entry name" value="NFP_LYK_LysM1"/>
</dbReference>
<dbReference type="PROSITE" id="PS50011">
    <property type="entry name" value="PROTEIN_KINASE_DOM"/>
    <property type="match status" value="1"/>
</dbReference>
<evidence type="ECO:0000313" key="15">
    <source>
        <dbReference type="EMBL" id="KAL3525764.1"/>
    </source>
</evidence>
<feature type="chain" id="PRO_5044783130" description="LysM domain receptor-like kinase 4" evidence="12">
    <location>
        <begin position="22"/>
        <end position="650"/>
    </location>
</feature>
<dbReference type="AlphaFoldDB" id="A0ABD3A212"/>
<dbReference type="SMART" id="SM00257">
    <property type="entry name" value="LysM"/>
    <property type="match status" value="2"/>
</dbReference>
<comment type="caution">
    <text evidence="15">The sequence shown here is derived from an EMBL/GenBank/DDBJ whole genome shotgun (WGS) entry which is preliminary data.</text>
</comment>
<comment type="subcellular location">
    <subcellularLocation>
        <location evidence="1">Cell membrane</location>
        <topology evidence="1">Single-pass membrane protein</topology>
    </subcellularLocation>
</comment>
<dbReference type="SUPFAM" id="SSF56112">
    <property type="entry name" value="Protein kinase-like (PK-like)"/>
    <property type="match status" value="1"/>
</dbReference>
<feature type="region of interest" description="Disordered" evidence="10">
    <location>
        <begin position="243"/>
        <end position="262"/>
    </location>
</feature>